<name>A0A225E484_9BACT</name>
<sequence length="222" mass="24618">MPLRDHFRPPVSRQVSWEEIHGGWPMVIVQQLKTQLPPEYVSGPKVHAGPSLGPTPTAAWTAAEPSLAIETEIPDDDEYEVRVYDADRGRTLVAVIELVSPANKDRQEKRNAFVGKCAALLRKGVSVSIVDVVTVRQFNLYAELMAFLGQSDPTLSAEPPATYAASCRWLLGERRALLETWSHTLTVGQPLPTLPLWLAPARVVPLDLERSYEKTCDDLGVR</sequence>
<proteinExistence type="predicted"/>
<dbReference type="RefSeq" id="WP_088254324.1">
    <property type="nucleotide sequence ID" value="NZ_NIDE01000004.1"/>
</dbReference>
<accession>A0A225E484</accession>
<gene>
    <name evidence="1" type="ORF">FRUB_03094</name>
</gene>
<dbReference type="InterPro" id="IPR025132">
    <property type="entry name" value="DUF4058"/>
</dbReference>
<reference evidence="2" key="1">
    <citation type="submission" date="2017-06" db="EMBL/GenBank/DDBJ databases">
        <title>Genome analysis of Fimbriiglobus ruber SP5, the first member of the order Planctomycetales with confirmed chitinolytic capability.</title>
        <authorList>
            <person name="Ravin N.V."/>
            <person name="Rakitin A.L."/>
            <person name="Ivanova A.A."/>
            <person name="Beletsky A.V."/>
            <person name="Kulichevskaya I.S."/>
            <person name="Mardanov A.V."/>
            <person name="Dedysh S.N."/>
        </authorList>
    </citation>
    <scope>NUCLEOTIDE SEQUENCE [LARGE SCALE GENOMIC DNA]</scope>
    <source>
        <strain evidence="2">SP5</strain>
    </source>
</reference>
<dbReference type="OrthoDB" id="275719at2"/>
<comment type="caution">
    <text evidence="1">The sequence shown here is derived from an EMBL/GenBank/DDBJ whole genome shotgun (WGS) entry which is preliminary data.</text>
</comment>
<dbReference type="EMBL" id="NIDE01000004">
    <property type="protein sequence ID" value="OWK43495.1"/>
    <property type="molecule type" value="Genomic_DNA"/>
</dbReference>
<evidence type="ECO:0000313" key="2">
    <source>
        <dbReference type="Proteomes" id="UP000214646"/>
    </source>
</evidence>
<keyword evidence="2" id="KW-1185">Reference proteome</keyword>
<evidence type="ECO:0008006" key="3">
    <source>
        <dbReference type="Google" id="ProtNLM"/>
    </source>
</evidence>
<dbReference type="AlphaFoldDB" id="A0A225E484"/>
<dbReference type="Pfam" id="PF13267">
    <property type="entry name" value="DUF4058"/>
    <property type="match status" value="1"/>
</dbReference>
<evidence type="ECO:0000313" key="1">
    <source>
        <dbReference type="EMBL" id="OWK43495.1"/>
    </source>
</evidence>
<protein>
    <recommendedName>
        <fullName evidence="3">DUF4058 domain-containing protein</fullName>
    </recommendedName>
</protein>
<dbReference type="Proteomes" id="UP000214646">
    <property type="component" value="Unassembled WGS sequence"/>
</dbReference>
<organism evidence="1 2">
    <name type="scientific">Fimbriiglobus ruber</name>
    <dbReference type="NCBI Taxonomy" id="1908690"/>
    <lineage>
        <taxon>Bacteria</taxon>
        <taxon>Pseudomonadati</taxon>
        <taxon>Planctomycetota</taxon>
        <taxon>Planctomycetia</taxon>
        <taxon>Gemmatales</taxon>
        <taxon>Gemmataceae</taxon>
        <taxon>Fimbriiglobus</taxon>
    </lineage>
</organism>